<feature type="signal peptide" evidence="1">
    <location>
        <begin position="1"/>
        <end position="19"/>
    </location>
</feature>
<evidence type="ECO:0000313" key="4">
    <source>
        <dbReference type="Proteomes" id="UP001169719"/>
    </source>
</evidence>
<organism evidence="3 4">
    <name type="scientific">Vibrio agarivorans</name>
    <dbReference type="NCBI Taxonomy" id="153622"/>
    <lineage>
        <taxon>Bacteria</taxon>
        <taxon>Pseudomonadati</taxon>
        <taxon>Pseudomonadota</taxon>
        <taxon>Gammaproteobacteria</taxon>
        <taxon>Vibrionales</taxon>
        <taxon>Vibrionaceae</taxon>
        <taxon>Vibrio</taxon>
    </lineage>
</organism>
<comment type="caution">
    <text evidence="3">The sequence shown here is derived from an EMBL/GenBank/DDBJ whole genome shotgun (WGS) entry which is preliminary data.</text>
</comment>
<dbReference type="Pfam" id="PF05229">
    <property type="entry name" value="SCPU"/>
    <property type="match status" value="1"/>
</dbReference>
<accession>A0ABT7XZS8</accession>
<name>A0ABT7XZS8_9VIBR</name>
<dbReference type="InterPro" id="IPR007893">
    <property type="entry name" value="Spore_coat_U/FanG"/>
</dbReference>
<protein>
    <submittedName>
        <fullName evidence="3">Spore coat protein U domain-containing protein</fullName>
    </submittedName>
</protein>
<keyword evidence="1" id="KW-0732">Signal</keyword>
<proteinExistence type="predicted"/>
<keyword evidence="4" id="KW-1185">Reference proteome</keyword>
<dbReference type="EMBL" id="JAUEOZ010000001">
    <property type="protein sequence ID" value="MDN2481287.1"/>
    <property type="molecule type" value="Genomic_DNA"/>
</dbReference>
<dbReference type="RefSeq" id="WP_289961415.1">
    <property type="nucleotide sequence ID" value="NZ_JAUEOZ010000001.1"/>
</dbReference>
<evidence type="ECO:0000256" key="1">
    <source>
        <dbReference type="SAM" id="SignalP"/>
    </source>
</evidence>
<feature type="domain" description="Spore coat protein U/FanG" evidence="2">
    <location>
        <begin position="38"/>
        <end position="186"/>
    </location>
</feature>
<dbReference type="Proteomes" id="UP001169719">
    <property type="component" value="Unassembled WGS sequence"/>
</dbReference>
<keyword evidence="3" id="KW-0167">Capsid protein</keyword>
<dbReference type="PROSITE" id="PS51257">
    <property type="entry name" value="PROKAR_LIPOPROTEIN"/>
    <property type="match status" value="1"/>
</dbReference>
<keyword evidence="3" id="KW-0946">Virion</keyword>
<gene>
    <name evidence="3" type="ORF">QWJ08_07750</name>
</gene>
<evidence type="ECO:0000259" key="2">
    <source>
        <dbReference type="Pfam" id="PF05229"/>
    </source>
</evidence>
<sequence>MKKLVLATVVASVACGAAADPKFHKAINFAALSDYDTKTIEVSGVVPQRCLLRIGKYGTVKLDEVLQNAKMSADDVSANMNEKVRIANLRAWCNYGKSLDISFSSENGGLQRDRGHQKIAYNLSTDAMASVFSTGQAQNVTAFSVNGWDAGQKHLTNTLERIPLYIQPEKAGFATAGTYSDTITVTLEAACNCGGGNGGHGGGHGGGGH</sequence>
<evidence type="ECO:0000313" key="3">
    <source>
        <dbReference type="EMBL" id="MDN2481287.1"/>
    </source>
</evidence>
<feature type="chain" id="PRO_5047453119" evidence="1">
    <location>
        <begin position="20"/>
        <end position="209"/>
    </location>
</feature>
<reference evidence="3" key="1">
    <citation type="submission" date="2024-05" db="EMBL/GenBank/DDBJ databases">
        <title>Genome Sequences of Four Agar- Degrading Marine Bacteria.</title>
        <authorList>
            <person name="Phillips E.K."/>
            <person name="Shaffer J.C."/>
            <person name="Henson M.W."/>
            <person name="Temperton B."/>
            <person name="Thrash C.J."/>
            <person name="Martin M.O."/>
        </authorList>
    </citation>
    <scope>NUCLEOTIDE SEQUENCE</scope>
    <source>
        <strain evidence="3">EKP203</strain>
    </source>
</reference>